<dbReference type="EC" id="3.1.1.31" evidence="5 7"/>
<dbReference type="CDD" id="cd01400">
    <property type="entry name" value="6PGL"/>
    <property type="match status" value="1"/>
</dbReference>
<dbReference type="NCBIfam" id="TIGR01198">
    <property type="entry name" value="pgl"/>
    <property type="match status" value="1"/>
</dbReference>
<evidence type="ECO:0000256" key="2">
    <source>
        <dbReference type="ARBA" id="ARBA00002681"/>
    </source>
</evidence>
<reference evidence="9" key="1">
    <citation type="submission" date="2024-06" db="EMBL/GenBank/DDBJ databases">
        <title>Caulobacter inopinatus, sp. nov.</title>
        <authorList>
            <person name="Donachie S.P."/>
        </authorList>
    </citation>
    <scope>NUCLEOTIDE SEQUENCE</scope>
    <source>
        <strain evidence="9">73W</strain>
    </source>
</reference>
<evidence type="ECO:0000313" key="9">
    <source>
        <dbReference type="EMBL" id="XDO97355.1"/>
    </source>
</evidence>
<evidence type="ECO:0000256" key="4">
    <source>
        <dbReference type="ARBA" id="ARBA00010662"/>
    </source>
</evidence>
<organism evidence="9">
    <name type="scientific">Caulobacter sp. 73W</name>
    <dbReference type="NCBI Taxonomy" id="3161137"/>
    <lineage>
        <taxon>Bacteria</taxon>
        <taxon>Pseudomonadati</taxon>
        <taxon>Pseudomonadota</taxon>
        <taxon>Alphaproteobacteria</taxon>
        <taxon>Caulobacterales</taxon>
        <taxon>Caulobacteraceae</taxon>
        <taxon>Caulobacter</taxon>
    </lineage>
</organism>
<evidence type="ECO:0000256" key="3">
    <source>
        <dbReference type="ARBA" id="ARBA00004961"/>
    </source>
</evidence>
<evidence type="ECO:0000256" key="1">
    <source>
        <dbReference type="ARBA" id="ARBA00000832"/>
    </source>
</evidence>
<evidence type="ECO:0000256" key="5">
    <source>
        <dbReference type="ARBA" id="ARBA00013198"/>
    </source>
</evidence>
<comment type="similarity">
    <text evidence="4 7">Belongs to the glucosamine/galactosamine-6-phosphate isomerase family. 6-phosphogluconolactonase subfamily.</text>
</comment>
<dbReference type="Gene3D" id="3.40.50.1360">
    <property type="match status" value="1"/>
</dbReference>
<evidence type="ECO:0000256" key="7">
    <source>
        <dbReference type="RuleBase" id="RU365095"/>
    </source>
</evidence>
<dbReference type="AlphaFoldDB" id="A0AB39KUE2"/>
<dbReference type="SUPFAM" id="SSF100950">
    <property type="entry name" value="NagB/RpiA/CoA transferase-like"/>
    <property type="match status" value="1"/>
</dbReference>
<protein>
    <recommendedName>
        <fullName evidence="6 7">6-phosphogluconolactonase</fullName>
        <shortName evidence="7">6PGL</shortName>
        <ecNumber evidence="5 7">3.1.1.31</ecNumber>
    </recommendedName>
</protein>
<feature type="domain" description="Glucosamine/galactosamine-6-phosphate isomerase" evidence="8">
    <location>
        <begin position="9"/>
        <end position="219"/>
    </location>
</feature>
<keyword evidence="7 9" id="KW-0378">Hydrolase</keyword>
<sequence length="229" mass="23884">MAEIETFASREAAYDAAAEAMADALRAGLRAKGYASLAGAGGTTPAPVYERLSKVELAWDQVTTALVDERFVPNTAPDSNEKLIREHLLKDRAAVAKFLPMYSDGSPSEAASVASKSHGRILPLDAVLLGMGEDGHFASLFPGNPALDEGLDLSSRKVVLAAPAGEPAPPQTRLTFTLAALVQSRSLILLVTGAAKKAVVEAALADPARYPIGAVLAQSKAPVRVLWAA</sequence>
<dbReference type="GO" id="GO:0017057">
    <property type="term" value="F:6-phosphogluconolactonase activity"/>
    <property type="evidence" value="ECO:0007669"/>
    <property type="project" value="UniProtKB-UniRule"/>
</dbReference>
<dbReference type="InterPro" id="IPR039104">
    <property type="entry name" value="6PGL"/>
</dbReference>
<accession>A0AB39KUE2</accession>
<dbReference type="EMBL" id="CP158375">
    <property type="protein sequence ID" value="XDO97355.1"/>
    <property type="molecule type" value="Genomic_DNA"/>
</dbReference>
<dbReference type="RefSeq" id="WP_369060520.1">
    <property type="nucleotide sequence ID" value="NZ_CP158375.1"/>
</dbReference>
<dbReference type="PANTHER" id="PTHR11054:SF0">
    <property type="entry name" value="6-PHOSPHOGLUCONOLACTONASE"/>
    <property type="match status" value="1"/>
</dbReference>
<comment type="catalytic activity">
    <reaction evidence="1 7">
        <text>6-phospho-D-glucono-1,5-lactone + H2O = 6-phospho-D-gluconate + H(+)</text>
        <dbReference type="Rhea" id="RHEA:12556"/>
        <dbReference type="ChEBI" id="CHEBI:15377"/>
        <dbReference type="ChEBI" id="CHEBI:15378"/>
        <dbReference type="ChEBI" id="CHEBI:57955"/>
        <dbReference type="ChEBI" id="CHEBI:58759"/>
        <dbReference type="EC" id="3.1.1.31"/>
    </reaction>
</comment>
<dbReference type="PANTHER" id="PTHR11054">
    <property type="entry name" value="6-PHOSPHOGLUCONOLACTONASE"/>
    <property type="match status" value="1"/>
</dbReference>
<dbReference type="GO" id="GO:0005975">
    <property type="term" value="P:carbohydrate metabolic process"/>
    <property type="evidence" value="ECO:0007669"/>
    <property type="project" value="UniProtKB-UniRule"/>
</dbReference>
<dbReference type="Pfam" id="PF01182">
    <property type="entry name" value="Glucosamine_iso"/>
    <property type="match status" value="1"/>
</dbReference>
<dbReference type="InterPro" id="IPR037171">
    <property type="entry name" value="NagB/RpiA_transferase-like"/>
</dbReference>
<comment type="pathway">
    <text evidence="3 7">Carbohydrate degradation; pentose phosphate pathway; D-ribulose 5-phosphate from D-glucose 6-phosphate (oxidative stage): step 2/3.</text>
</comment>
<gene>
    <name evidence="7 9" type="primary">pgl</name>
    <name evidence="9" type="ORF">ABOZ73_02755</name>
</gene>
<dbReference type="InterPro" id="IPR005900">
    <property type="entry name" value="6-phosphogluconolactonase_DevB"/>
</dbReference>
<evidence type="ECO:0000259" key="8">
    <source>
        <dbReference type="Pfam" id="PF01182"/>
    </source>
</evidence>
<comment type="function">
    <text evidence="2 7">Hydrolysis of 6-phosphogluconolactone to 6-phosphogluconate.</text>
</comment>
<name>A0AB39KUE2_9CAUL</name>
<dbReference type="InterPro" id="IPR006148">
    <property type="entry name" value="Glc/Gal-6P_isomerase"/>
</dbReference>
<proteinExistence type="inferred from homology"/>
<dbReference type="GO" id="GO:0006098">
    <property type="term" value="P:pentose-phosphate shunt"/>
    <property type="evidence" value="ECO:0007669"/>
    <property type="project" value="InterPro"/>
</dbReference>
<evidence type="ECO:0000256" key="6">
    <source>
        <dbReference type="ARBA" id="ARBA00020337"/>
    </source>
</evidence>